<dbReference type="PANTHER" id="PTHR36456:SF1">
    <property type="entry name" value="UPF0232 PROTEIN SCO3875"/>
    <property type="match status" value="1"/>
</dbReference>
<dbReference type="Proteomes" id="UP000671879">
    <property type="component" value="Chromosome"/>
</dbReference>
<sequence>MRKTRPKGTAIPLGALLEGALTPDLKRGLALADLSLKWDEVVGPLASRSRPLRIEGESLVVVADSPALAQRLKIQAGGVARKIREGWGLSVSGLHLLVGPVATRRKPADPVSRPLPALGGDELARAERTLFPYVEDEKVASALARLMAVYRRRFGEIPPAAEALHPTKE</sequence>
<evidence type="ECO:0000313" key="1">
    <source>
        <dbReference type="EMBL" id="QTX32380.1"/>
    </source>
</evidence>
<protein>
    <submittedName>
        <fullName evidence="1">DUF721 domain-containing protein</fullName>
    </submittedName>
</protein>
<accession>A0A9Q7EXD3</accession>
<gene>
    <name evidence="1" type="ORF">KAR29_00025</name>
</gene>
<dbReference type="AlphaFoldDB" id="A0A9Q7EXD3"/>
<dbReference type="EMBL" id="CP072943">
    <property type="protein sequence ID" value="QTX32380.1"/>
    <property type="molecule type" value="Genomic_DNA"/>
</dbReference>
<reference evidence="2" key="1">
    <citation type="submission" date="2021-04" db="EMBL/GenBank/DDBJ databases">
        <title>A novel Synergistetes isolate from a pyrite-forming mixed culture.</title>
        <authorList>
            <person name="Bunk B."/>
            <person name="Sproer C."/>
            <person name="Spring S."/>
            <person name="Pester M."/>
        </authorList>
    </citation>
    <scope>NUCLEOTIDE SEQUENCE [LARGE SCALE GENOMIC DNA]</scope>
    <source>
        <strain evidence="2">J.5.4.2-T.3.5.2</strain>
    </source>
</reference>
<evidence type="ECO:0000313" key="2">
    <source>
        <dbReference type="Proteomes" id="UP000671879"/>
    </source>
</evidence>
<dbReference type="PANTHER" id="PTHR36456">
    <property type="entry name" value="UPF0232 PROTEIN SCO3875"/>
    <property type="match status" value="1"/>
</dbReference>
<dbReference type="Pfam" id="PF05258">
    <property type="entry name" value="DciA"/>
    <property type="match status" value="1"/>
</dbReference>
<dbReference type="KEGG" id="aram:KAR29_00025"/>
<organism evidence="1 2">
    <name type="scientific">Aminithiophilus ramosus</name>
    <dbReference type="NCBI Taxonomy" id="3029084"/>
    <lineage>
        <taxon>Bacteria</taxon>
        <taxon>Thermotogati</taxon>
        <taxon>Synergistota</taxon>
        <taxon>Synergistia</taxon>
        <taxon>Synergistales</taxon>
        <taxon>Aminithiophilaceae</taxon>
        <taxon>Aminithiophilus</taxon>
    </lineage>
</organism>
<dbReference type="InterPro" id="IPR007922">
    <property type="entry name" value="DciA-like"/>
</dbReference>
<keyword evidence="2" id="KW-1185">Reference proteome</keyword>
<name>A0A9Q7EXD3_9BACT</name>
<dbReference type="RefSeq" id="WP_274373611.1">
    <property type="nucleotide sequence ID" value="NZ_CP072943.1"/>
</dbReference>
<proteinExistence type="predicted"/>